<dbReference type="PROSITE" id="PS51257">
    <property type="entry name" value="PROKAR_LIPOPROTEIN"/>
    <property type="match status" value="1"/>
</dbReference>
<evidence type="ECO:0000313" key="2">
    <source>
        <dbReference type="Proteomes" id="UP001177003"/>
    </source>
</evidence>
<organism evidence="1 2">
    <name type="scientific">Lactuca saligna</name>
    <name type="common">Willowleaf lettuce</name>
    <dbReference type="NCBI Taxonomy" id="75948"/>
    <lineage>
        <taxon>Eukaryota</taxon>
        <taxon>Viridiplantae</taxon>
        <taxon>Streptophyta</taxon>
        <taxon>Embryophyta</taxon>
        <taxon>Tracheophyta</taxon>
        <taxon>Spermatophyta</taxon>
        <taxon>Magnoliopsida</taxon>
        <taxon>eudicotyledons</taxon>
        <taxon>Gunneridae</taxon>
        <taxon>Pentapetalae</taxon>
        <taxon>asterids</taxon>
        <taxon>campanulids</taxon>
        <taxon>Asterales</taxon>
        <taxon>Asteraceae</taxon>
        <taxon>Cichorioideae</taxon>
        <taxon>Cichorieae</taxon>
        <taxon>Lactucinae</taxon>
        <taxon>Lactuca</taxon>
    </lineage>
</organism>
<sequence length="195" mass="21278">MKKGVFEAVAPENVGGPSLHQTLAASCFSDERVLILQHSLRFYLTVQICTPAKARSSDGNDDGVVISSVQRGWLSVVVQEGGDGEGGSGFVVIFPGNKWCLVVHSGDGCGDFSGGCAFQWCLCSQVVVVIAGGDLVKPIRWYYDPSHVFIYAPSVKGMVGFAINFFPFHHEYPPSFLRYRRTTSIHTQHPLILKV</sequence>
<dbReference type="Proteomes" id="UP001177003">
    <property type="component" value="Chromosome 2"/>
</dbReference>
<proteinExistence type="predicted"/>
<dbReference type="AlphaFoldDB" id="A0AA35YAY6"/>
<dbReference type="EMBL" id="OX465078">
    <property type="protein sequence ID" value="CAI9271845.1"/>
    <property type="molecule type" value="Genomic_DNA"/>
</dbReference>
<protein>
    <submittedName>
        <fullName evidence="1">Uncharacterized protein</fullName>
    </submittedName>
</protein>
<evidence type="ECO:0000313" key="1">
    <source>
        <dbReference type="EMBL" id="CAI9271845.1"/>
    </source>
</evidence>
<accession>A0AA35YAY6</accession>
<gene>
    <name evidence="1" type="ORF">LSALG_LOCUS12103</name>
</gene>
<name>A0AA35YAY6_LACSI</name>
<reference evidence="1" key="1">
    <citation type="submission" date="2023-04" db="EMBL/GenBank/DDBJ databases">
        <authorList>
            <person name="Vijverberg K."/>
            <person name="Xiong W."/>
            <person name="Schranz E."/>
        </authorList>
    </citation>
    <scope>NUCLEOTIDE SEQUENCE</scope>
</reference>
<keyword evidence="2" id="KW-1185">Reference proteome</keyword>